<dbReference type="RefSeq" id="XP_013253454.1">
    <property type="nucleotide sequence ID" value="XM_013398000.1"/>
</dbReference>
<dbReference type="EMBL" id="AMGV01000058">
    <property type="protein sequence ID" value="KEF50864.1"/>
    <property type="molecule type" value="Genomic_DNA"/>
</dbReference>
<comment type="caution">
    <text evidence="2">The sequence shown here is derived from an EMBL/GenBank/DDBJ whole genome shotgun (WGS) entry which is preliminary data.</text>
</comment>
<feature type="non-terminal residue" evidence="2">
    <location>
        <position position="1"/>
    </location>
</feature>
<dbReference type="Proteomes" id="UP000027920">
    <property type="component" value="Unassembled WGS sequence"/>
</dbReference>
<proteinExistence type="predicted"/>
<dbReference type="HOGENOM" id="CLU_044860_0_1_1"/>
<protein>
    <submittedName>
        <fullName evidence="2">Uncharacterized protein</fullName>
    </submittedName>
</protein>
<accession>A0A072NSN5</accession>
<feature type="region of interest" description="Disordered" evidence="1">
    <location>
        <begin position="223"/>
        <end position="280"/>
    </location>
</feature>
<dbReference type="GeneID" id="25287977"/>
<gene>
    <name evidence="2" type="ORF">A1O9_13086</name>
</gene>
<dbReference type="OrthoDB" id="4363080at2759"/>
<feature type="compositionally biased region" description="Basic residues" evidence="1">
    <location>
        <begin position="224"/>
        <end position="237"/>
    </location>
</feature>
<keyword evidence="3" id="KW-1185">Reference proteome</keyword>
<feature type="compositionally biased region" description="Basic and acidic residues" evidence="1">
    <location>
        <begin position="242"/>
        <end position="265"/>
    </location>
</feature>
<dbReference type="AlphaFoldDB" id="A0A072NSN5"/>
<evidence type="ECO:0000313" key="2">
    <source>
        <dbReference type="EMBL" id="KEF50864.1"/>
    </source>
</evidence>
<evidence type="ECO:0000313" key="3">
    <source>
        <dbReference type="Proteomes" id="UP000027920"/>
    </source>
</evidence>
<dbReference type="VEuPathDB" id="FungiDB:A1O9_13086"/>
<sequence length="280" mass="31411">WDYLPSLNILALRMPSPKHEAFLVQLRTRVLRDLASISSGSGPAAQFAKDIFSDGSTTIKPRDIRFGRHDPDDSFRHVQESYPGLVIEAAFSQKGKRLGVIAEDMILGSDGEVRVVVGFDIDYVGKRATFSVWEPVLQTGVDGPIWTAQKTVADQVFEVIRDENGRPHPDPGAGLRLQLEQFATEEFTRQFGNLDSTIVIPSQDLYTFLVVAEERAVVVEQKAMPRKPGMKKRRRSHTPPEVLDRDRESAFDQEVERAAKRRDVEDSSYTASSTPDEGRQ</sequence>
<feature type="compositionally biased region" description="Polar residues" evidence="1">
    <location>
        <begin position="267"/>
        <end position="280"/>
    </location>
</feature>
<dbReference type="STRING" id="1182545.A0A072NSN5"/>
<reference evidence="2 3" key="1">
    <citation type="submission" date="2013-03" db="EMBL/GenBank/DDBJ databases">
        <title>The Genome Sequence of Exophiala aquamarina CBS 119918.</title>
        <authorList>
            <consortium name="The Broad Institute Genomics Platform"/>
            <person name="Cuomo C."/>
            <person name="de Hoog S."/>
            <person name="Gorbushina A."/>
            <person name="Walker B."/>
            <person name="Young S.K."/>
            <person name="Zeng Q."/>
            <person name="Gargeya S."/>
            <person name="Fitzgerald M."/>
            <person name="Haas B."/>
            <person name="Abouelleil A."/>
            <person name="Allen A.W."/>
            <person name="Alvarado L."/>
            <person name="Arachchi H.M."/>
            <person name="Berlin A.M."/>
            <person name="Chapman S.B."/>
            <person name="Gainer-Dewar J."/>
            <person name="Goldberg J."/>
            <person name="Griggs A."/>
            <person name="Gujja S."/>
            <person name="Hansen M."/>
            <person name="Howarth C."/>
            <person name="Imamovic A."/>
            <person name="Ireland A."/>
            <person name="Larimer J."/>
            <person name="McCowan C."/>
            <person name="Murphy C."/>
            <person name="Pearson M."/>
            <person name="Poon T.W."/>
            <person name="Priest M."/>
            <person name="Roberts A."/>
            <person name="Saif S."/>
            <person name="Shea T."/>
            <person name="Sisk P."/>
            <person name="Sykes S."/>
            <person name="Wortman J."/>
            <person name="Nusbaum C."/>
            <person name="Birren B."/>
        </authorList>
    </citation>
    <scope>NUCLEOTIDE SEQUENCE [LARGE SCALE GENOMIC DNA]</scope>
    <source>
        <strain evidence="2 3">CBS 119918</strain>
    </source>
</reference>
<organism evidence="2 3">
    <name type="scientific">Exophiala aquamarina CBS 119918</name>
    <dbReference type="NCBI Taxonomy" id="1182545"/>
    <lineage>
        <taxon>Eukaryota</taxon>
        <taxon>Fungi</taxon>
        <taxon>Dikarya</taxon>
        <taxon>Ascomycota</taxon>
        <taxon>Pezizomycotina</taxon>
        <taxon>Eurotiomycetes</taxon>
        <taxon>Chaetothyriomycetidae</taxon>
        <taxon>Chaetothyriales</taxon>
        <taxon>Herpotrichiellaceae</taxon>
        <taxon>Exophiala</taxon>
    </lineage>
</organism>
<evidence type="ECO:0000256" key="1">
    <source>
        <dbReference type="SAM" id="MobiDB-lite"/>
    </source>
</evidence>
<name>A0A072NSN5_9EURO</name>